<dbReference type="EMBL" id="JAERPS020000001">
    <property type="protein sequence ID" value="MBZ9610213.1"/>
    <property type="molecule type" value="Genomic_DNA"/>
</dbReference>
<evidence type="ECO:0000313" key="5">
    <source>
        <dbReference type="EMBL" id="MBZ9610213.1"/>
    </source>
</evidence>
<dbReference type="InterPro" id="IPR045851">
    <property type="entry name" value="AMP-bd_C_sf"/>
</dbReference>
<proteinExistence type="inferred from homology"/>
<protein>
    <recommendedName>
        <fullName evidence="2">aminoglycoside N(3)-acetyltransferase</fullName>
        <ecNumber evidence="2">2.3.1.81</ecNumber>
    </recommendedName>
</protein>
<dbReference type="Proteomes" id="UP000663814">
    <property type="component" value="Unassembled WGS sequence"/>
</dbReference>
<feature type="domain" description="AMP-dependent synthetase/ligase" evidence="4">
    <location>
        <begin position="17"/>
        <end position="348"/>
    </location>
</feature>
<evidence type="ECO:0000256" key="1">
    <source>
        <dbReference type="ARBA" id="ARBA00006432"/>
    </source>
</evidence>
<name>A0ABS7X668_9GAMM</name>
<accession>A0ABS7X668</accession>
<dbReference type="Pfam" id="PF02522">
    <property type="entry name" value="Antibiotic_NAT"/>
    <property type="match status" value="1"/>
</dbReference>
<dbReference type="Gene3D" id="3.30.300.30">
    <property type="match status" value="1"/>
</dbReference>
<evidence type="ECO:0000256" key="2">
    <source>
        <dbReference type="ARBA" id="ARBA00012882"/>
    </source>
</evidence>
<reference evidence="5 6" key="2">
    <citation type="submission" date="2021-08" db="EMBL/GenBank/DDBJ databases">
        <title>Rheinheimera aquimaris sp. nov., isolated from seawater of the East Sea in Korea.</title>
        <authorList>
            <person name="Kim K.H."/>
            <person name="Wenting R."/>
            <person name="Kim K.R."/>
            <person name="Jeon C.O."/>
        </authorList>
    </citation>
    <scope>NUCLEOTIDE SEQUENCE [LARGE SCALE GENOMIC DNA]</scope>
    <source>
        <strain evidence="5 6">MA-13</strain>
    </source>
</reference>
<keyword evidence="3" id="KW-0436">Ligase</keyword>
<dbReference type="InterPro" id="IPR020845">
    <property type="entry name" value="AMP-binding_CS"/>
</dbReference>
<dbReference type="SUPFAM" id="SSF56801">
    <property type="entry name" value="Acetyl-CoA synthetase-like"/>
    <property type="match status" value="1"/>
</dbReference>
<dbReference type="Gene3D" id="3.40.50.12780">
    <property type="entry name" value="N-terminal domain of ligase-like"/>
    <property type="match status" value="1"/>
</dbReference>
<evidence type="ECO:0000313" key="6">
    <source>
        <dbReference type="Proteomes" id="UP000663814"/>
    </source>
</evidence>
<dbReference type="InterPro" id="IPR003679">
    <property type="entry name" value="Amioglycoside_AcTrfase"/>
</dbReference>
<dbReference type="InterPro" id="IPR028345">
    <property type="entry name" value="Antibiotic_NAT-like"/>
</dbReference>
<dbReference type="SUPFAM" id="SSF110710">
    <property type="entry name" value="TTHA0583/YokD-like"/>
    <property type="match status" value="1"/>
</dbReference>
<sequence length="829" mass="90041">MTLPSLLETSAAVFHFSKGGRYDSADLFLQSAQYQEALTSLKPGAYIYVVGTVSAELLLAYYAVWRFGHVLVPIDSKTALATQQSYLTTVPADGVIWADAGLVSSHISSLYRDIPVLHKQQGAVVPKCGAPLRPTSAENQPALVIFTSGSTGKPKGVLLSYGNLLAGAENIRNAMQINASDFALCLLPLNHINGIVTTLITPLVTSSKVCFYDDNFSVERVKAVIRQHLISWVSAVPFHYNQFVEQSLTTSDVNSVRFFRSASAPLLRHVIQQFEANTQRPLIETMGMSEASGQIFANPMPPAVRKPGKIGLPVGFEAAIRAENGEFLAAGQEGELVYRGAGLMQGYLIDGQCQPETDSWFRSGDLGFVDEDGYFEITGRAKDIFIFCGENVSLRSLELALAALPFVKDVAAKAARSASFGEVADIYLVLEGVALHDIKAVLLQALLNNAVGSISMLGYLYQMDVLPRSSAGKALKGFMSSDLALDKVECRPVFNNAATLVAAVLNTEPSDLGADAAMGNTTGWDSLAQTVISIELEQAIKRKLTPDEIMQATSISGVQRILQYDNEGAKPVAVAQDQQAISAYITALKQLGFAQHKVNYLILSMASVLKRGISHVPQLLTQLIDEAGPDAIICMNTFNWSFCRGSAYDSSTSACETGMINEIFRQMPNVHRSAHPIYSYAVHGLSAAEVQAFNGESSWGEASFLNYLCQQDDVNVICHGPALLKGNPAIHWVEQQHQVPYRYHKTFTGLARLSGEKRMTETKATMFVRKLGDDEFVNDWSTLITNLTSSQALRGQLSGDTFYAYSLKSLTTAADNILTLDKFGLAVKK</sequence>
<dbReference type="InterPro" id="IPR000873">
    <property type="entry name" value="AMP-dep_synth/lig_dom"/>
</dbReference>
<evidence type="ECO:0000256" key="3">
    <source>
        <dbReference type="ARBA" id="ARBA00022598"/>
    </source>
</evidence>
<keyword evidence="6" id="KW-1185">Reference proteome</keyword>
<dbReference type="EC" id="2.3.1.81" evidence="2"/>
<dbReference type="PANTHER" id="PTHR43201:SF5">
    <property type="entry name" value="MEDIUM-CHAIN ACYL-COA LIGASE ACSF2, MITOCHONDRIAL"/>
    <property type="match status" value="1"/>
</dbReference>
<dbReference type="PROSITE" id="PS00455">
    <property type="entry name" value="AMP_BINDING"/>
    <property type="match status" value="1"/>
</dbReference>
<dbReference type="SUPFAM" id="SSF47336">
    <property type="entry name" value="ACP-like"/>
    <property type="match status" value="1"/>
</dbReference>
<reference evidence="5 6" key="1">
    <citation type="submission" date="2020-12" db="EMBL/GenBank/DDBJ databases">
        <authorList>
            <person name="Ruan W."/>
            <person name="Khan S.A."/>
            <person name="Jeon C.O."/>
        </authorList>
    </citation>
    <scope>NUCLEOTIDE SEQUENCE [LARGE SCALE GENOMIC DNA]</scope>
    <source>
        <strain evidence="5 6">MA-13</strain>
    </source>
</reference>
<organism evidence="5 6">
    <name type="scientific">Rheinheimera maricola</name>
    <dbReference type="NCBI Taxonomy" id="2793282"/>
    <lineage>
        <taxon>Bacteria</taxon>
        <taxon>Pseudomonadati</taxon>
        <taxon>Pseudomonadota</taxon>
        <taxon>Gammaproteobacteria</taxon>
        <taxon>Chromatiales</taxon>
        <taxon>Chromatiaceae</taxon>
        <taxon>Rheinheimera</taxon>
    </lineage>
</organism>
<gene>
    <name evidence="5" type="ORF">I4W93_001260</name>
</gene>
<dbReference type="Gene3D" id="1.10.1200.10">
    <property type="entry name" value="ACP-like"/>
    <property type="match status" value="1"/>
</dbReference>
<dbReference type="RefSeq" id="WP_205310243.1">
    <property type="nucleotide sequence ID" value="NZ_JAERPS020000001.1"/>
</dbReference>
<evidence type="ECO:0000259" key="4">
    <source>
        <dbReference type="Pfam" id="PF00501"/>
    </source>
</evidence>
<dbReference type="Pfam" id="PF00501">
    <property type="entry name" value="AMP-binding"/>
    <property type="match status" value="1"/>
</dbReference>
<comment type="similarity">
    <text evidence="1">Belongs to the ATP-dependent AMP-binding enzyme family.</text>
</comment>
<dbReference type="InterPro" id="IPR042099">
    <property type="entry name" value="ANL_N_sf"/>
</dbReference>
<dbReference type="InterPro" id="IPR036736">
    <property type="entry name" value="ACP-like_sf"/>
</dbReference>
<comment type="caution">
    <text evidence="5">The sequence shown here is derived from an EMBL/GenBank/DDBJ whole genome shotgun (WGS) entry which is preliminary data.</text>
</comment>
<dbReference type="PANTHER" id="PTHR43201">
    <property type="entry name" value="ACYL-COA SYNTHETASE"/>
    <property type="match status" value="1"/>
</dbReference>